<evidence type="ECO:0000256" key="1">
    <source>
        <dbReference type="ARBA" id="ARBA00001946"/>
    </source>
</evidence>
<dbReference type="HOGENOM" id="CLU_045011_8_1_9"/>
<dbReference type="Gene3D" id="3.40.50.1000">
    <property type="entry name" value="HAD superfamily/HAD-like"/>
    <property type="match status" value="1"/>
</dbReference>
<comment type="cofactor">
    <cofactor evidence="1">
        <name>Mg(2+)</name>
        <dbReference type="ChEBI" id="CHEBI:18420"/>
    </cofactor>
</comment>
<dbReference type="NCBIfam" id="TIGR01549">
    <property type="entry name" value="HAD-SF-IA-v1"/>
    <property type="match status" value="1"/>
</dbReference>
<dbReference type="InterPro" id="IPR023214">
    <property type="entry name" value="HAD_sf"/>
</dbReference>
<evidence type="ECO:0000256" key="2">
    <source>
        <dbReference type="ARBA" id="ARBA00022723"/>
    </source>
</evidence>
<dbReference type="Proteomes" id="UP000028185">
    <property type="component" value="Chromosome"/>
</dbReference>
<proteinExistence type="predicted"/>
<evidence type="ECO:0000256" key="3">
    <source>
        <dbReference type="ARBA" id="ARBA00022801"/>
    </source>
</evidence>
<keyword evidence="3" id="KW-0378">Hydrolase</keyword>
<dbReference type="PATRIC" id="fig|1214179.4.peg.567"/>
<dbReference type="GO" id="GO:0044281">
    <property type="term" value="P:small molecule metabolic process"/>
    <property type="evidence" value="ECO:0007669"/>
    <property type="project" value="UniProtKB-ARBA"/>
</dbReference>
<dbReference type="RefSeq" id="WP_024382185.1">
    <property type="nucleotide sequence ID" value="NZ_ALLE01000042.1"/>
</dbReference>
<dbReference type="Pfam" id="PF00702">
    <property type="entry name" value="Hydrolase"/>
    <property type="match status" value="1"/>
</dbReference>
<dbReference type="SFLD" id="SFLDG01129">
    <property type="entry name" value="C1.5:_HAD__Beta-PGM__Phosphata"/>
    <property type="match status" value="1"/>
</dbReference>
<accession>A0A075SI31</accession>
<sequence length="236" mass="27260">MKALIFDVDDTLYDQIQPFERALERHIEVAREQIEPLYLSFRRYADEVFEATAIGKMSLKDSHIYRMKHALADFGYQVSDATALAIQIDYDYFQGQIELSPVFPEIFSWCQAQGIAMGIITNGPYRHQLRKIRTMGLVNWFELEHVLISGQVGITKPNPAIFQLMEERLGMSGEDICYLGDSFENDVVGAKAANWKAIWFNHRKRVEPIAPYQADYMIDEWFNLDSLIKNIIKPIG</sequence>
<organism evidence="5 6">
    <name type="scientific">Streptococcus suis 6407</name>
    <dbReference type="NCBI Taxonomy" id="1214179"/>
    <lineage>
        <taxon>Bacteria</taxon>
        <taxon>Bacillati</taxon>
        <taxon>Bacillota</taxon>
        <taxon>Bacilli</taxon>
        <taxon>Lactobacillales</taxon>
        <taxon>Streptococcaceae</taxon>
        <taxon>Streptococcus</taxon>
    </lineage>
</organism>
<dbReference type="SUPFAM" id="SSF56784">
    <property type="entry name" value="HAD-like"/>
    <property type="match status" value="1"/>
</dbReference>
<dbReference type="Gene3D" id="1.10.150.520">
    <property type="match status" value="1"/>
</dbReference>
<keyword evidence="4" id="KW-0460">Magnesium</keyword>
<evidence type="ECO:0000313" key="5">
    <source>
        <dbReference type="EMBL" id="AIG43066.1"/>
    </source>
</evidence>
<dbReference type="PANTHER" id="PTHR46470">
    <property type="entry name" value="N-ACYLNEURAMINATE-9-PHOSPHATASE"/>
    <property type="match status" value="1"/>
</dbReference>
<keyword evidence="2" id="KW-0479">Metal-binding</keyword>
<dbReference type="InterPro" id="IPR006439">
    <property type="entry name" value="HAD-SF_hydro_IA"/>
</dbReference>
<dbReference type="AlphaFoldDB" id="A0A075SI31"/>
<dbReference type="PANTHER" id="PTHR46470:SF2">
    <property type="entry name" value="GLYCERALDEHYDE 3-PHOSPHATE PHOSPHATASE"/>
    <property type="match status" value="1"/>
</dbReference>
<reference evidence="5 6" key="1">
    <citation type="journal article" date="2014" name="Genome Announc.">
        <title>Whole-Genome Sequence of Streptococcus suis Serotype 4 Reference Strain 6407.</title>
        <authorList>
            <person name="Wang K."/>
            <person name="Chen J."/>
            <person name="Yao H."/>
            <person name="Lu C."/>
        </authorList>
    </citation>
    <scope>NUCLEOTIDE SEQUENCE [LARGE SCALE GENOMIC DNA]</scope>
    <source>
        <strain evidence="5">6407</strain>
    </source>
</reference>
<dbReference type="GO" id="GO:0046872">
    <property type="term" value="F:metal ion binding"/>
    <property type="evidence" value="ECO:0007669"/>
    <property type="project" value="UniProtKB-KW"/>
</dbReference>
<name>A0A075SI31_STRSU</name>
<protein>
    <submittedName>
        <fullName evidence="5">Haloacid dehalogenase</fullName>
    </submittedName>
</protein>
<dbReference type="EMBL" id="CP008921">
    <property type="protein sequence ID" value="AIG43066.1"/>
    <property type="molecule type" value="Genomic_DNA"/>
</dbReference>
<dbReference type="PRINTS" id="PR00413">
    <property type="entry name" value="HADHALOGNASE"/>
</dbReference>
<evidence type="ECO:0000313" key="6">
    <source>
        <dbReference type="Proteomes" id="UP000028185"/>
    </source>
</evidence>
<dbReference type="GO" id="GO:0016791">
    <property type="term" value="F:phosphatase activity"/>
    <property type="evidence" value="ECO:0007669"/>
    <property type="project" value="TreeGrafter"/>
</dbReference>
<gene>
    <name evidence="5" type="ORF">ID09_03025</name>
</gene>
<dbReference type="InterPro" id="IPR051400">
    <property type="entry name" value="HAD-like_hydrolase"/>
</dbReference>
<dbReference type="InterPro" id="IPR036412">
    <property type="entry name" value="HAD-like_sf"/>
</dbReference>
<evidence type="ECO:0000256" key="4">
    <source>
        <dbReference type="ARBA" id="ARBA00022842"/>
    </source>
</evidence>
<dbReference type="SFLD" id="SFLDS00003">
    <property type="entry name" value="Haloacid_Dehalogenase"/>
    <property type="match status" value="1"/>
</dbReference>